<dbReference type="OrthoDB" id="5308957at2759"/>
<comment type="caution">
    <text evidence="1">The sequence shown here is derived from an EMBL/GenBank/DDBJ whole genome shotgun (WGS) entry which is preliminary data.</text>
</comment>
<sequence>MGVTSRDDDTTVQSDVASEAQRPYAFGTWLPRNVGPVEIRFTQWKLRKKITAKRAWKQWHKTWQTCPPLEATRQTPSYARNISAGYPIDERRMKLLGTLLQPLTATAVNNAIVSPVSLTPPTDMPVPEYYIHLLRSYVRGSSEAKHWPRDGKTGFINEDTVPAWCISVMTATVVMKEGKYAEANRFLQHFIKQAPKSRPDVSQRLLRAMCRVSETLPWAGSSHPLRLLLQLMLRLGIKNIMLHATKIILVYVNIIYETLGAAYPIVQDMLSDTIWRLL</sequence>
<keyword evidence="2" id="KW-1185">Reference proteome</keyword>
<dbReference type="AlphaFoldDB" id="A0A8H4XMC0"/>
<protein>
    <submittedName>
        <fullName evidence="1">Uncharacterized protein</fullName>
    </submittedName>
</protein>
<gene>
    <name evidence="1" type="ORF">FZEAL_2888</name>
</gene>
<reference evidence="1" key="1">
    <citation type="journal article" date="2020" name="BMC Genomics">
        <title>Correction to: Identification and distribution of gene clusters required for synthesis of sphingolipid metabolism inhibitors in diverse species of the filamentous fungus Fusarium.</title>
        <authorList>
            <person name="Kim H.S."/>
            <person name="Lohmar J.M."/>
            <person name="Busman M."/>
            <person name="Brown D.W."/>
            <person name="Naumann T.A."/>
            <person name="Divon H.H."/>
            <person name="Lysoe E."/>
            <person name="Uhlig S."/>
            <person name="Proctor R.H."/>
        </authorList>
    </citation>
    <scope>NUCLEOTIDE SEQUENCE</scope>
    <source>
        <strain evidence="1">NRRL 22465</strain>
    </source>
</reference>
<proteinExistence type="predicted"/>
<evidence type="ECO:0000313" key="1">
    <source>
        <dbReference type="EMBL" id="KAF4981262.1"/>
    </source>
</evidence>
<name>A0A8H4XMC0_9HYPO</name>
<reference evidence="1" key="2">
    <citation type="submission" date="2020-05" db="EMBL/GenBank/DDBJ databases">
        <authorList>
            <person name="Kim H.-S."/>
            <person name="Proctor R.H."/>
            <person name="Brown D.W."/>
        </authorList>
    </citation>
    <scope>NUCLEOTIDE SEQUENCE</scope>
    <source>
        <strain evidence="1">NRRL 22465</strain>
    </source>
</reference>
<organism evidence="1 2">
    <name type="scientific">Fusarium zealandicum</name>
    <dbReference type="NCBI Taxonomy" id="1053134"/>
    <lineage>
        <taxon>Eukaryota</taxon>
        <taxon>Fungi</taxon>
        <taxon>Dikarya</taxon>
        <taxon>Ascomycota</taxon>
        <taxon>Pezizomycotina</taxon>
        <taxon>Sordariomycetes</taxon>
        <taxon>Hypocreomycetidae</taxon>
        <taxon>Hypocreales</taxon>
        <taxon>Nectriaceae</taxon>
        <taxon>Fusarium</taxon>
        <taxon>Fusarium staphyleae species complex</taxon>
    </lineage>
</organism>
<dbReference type="Proteomes" id="UP000635477">
    <property type="component" value="Unassembled WGS sequence"/>
</dbReference>
<dbReference type="EMBL" id="JABEYC010000176">
    <property type="protein sequence ID" value="KAF4981262.1"/>
    <property type="molecule type" value="Genomic_DNA"/>
</dbReference>
<evidence type="ECO:0000313" key="2">
    <source>
        <dbReference type="Proteomes" id="UP000635477"/>
    </source>
</evidence>
<accession>A0A8H4XMC0</accession>